<dbReference type="EMBL" id="AAOT01000036">
    <property type="protein sequence ID" value="EAR50136.1"/>
    <property type="molecule type" value="Genomic_DNA"/>
</dbReference>
<dbReference type="PROSITE" id="PS51233">
    <property type="entry name" value="VWFD"/>
    <property type="match status" value="1"/>
</dbReference>
<dbReference type="STRING" id="314256.OG2516_19000"/>
<evidence type="ECO:0000256" key="1">
    <source>
        <dbReference type="SAM" id="SignalP"/>
    </source>
</evidence>
<dbReference type="HOGENOM" id="CLU_369524_0_0_5"/>
<dbReference type="PANTHER" id="PTHR13802">
    <property type="entry name" value="MUCIN 4-RELATED"/>
    <property type="match status" value="1"/>
</dbReference>
<comment type="caution">
    <text evidence="3">The sequence shown here is derived from an EMBL/GenBank/DDBJ whole genome shotgun (WGS) entry which is preliminary data.</text>
</comment>
<dbReference type="RefSeq" id="WP_007257294.1">
    <property type="nucleotide sequence ID" value="NZ_CH724112.1"/>
</dbReference>
<organism evidence="3 4">
    <name type="scientific">Oceanicola granulosus (strain ATCC BAA-861 / DSM 15982 / KCTC 12143 / HTCC2516)</name>
    <dbReference type="NCBI Taxonomy" id="314256"/>
    <lineage>
        <taxon>Bacteria</taxon>
        <taxon>Pseudomonadati</taxon>
        <taxon>Pseudomonadota</taxon>
        <taxon>Alphaproteobacteria</taxon>
        <taxon>Rhodobacterales</taxon>
        <taxon>Roseobacteraceae</taxon>
        <taxon>Oceanicola</taxon>
    </lineage>
</organism>
<gene>
    <name evidence="3" type="ORF">OG2516_19000</name>
</gene>
<name>Q2CBR8_OCEGH</name>
<evidence type="ECO:0000313" key="3">
    <source>
        <dbReference type="EMBL" id="EAR50136.1"/>
    </source>
</evidence>
<feature type="signal peptide" evidence="1">
    <location>
        <begin position="1"/>
        <end position="24"/>
    </location>
</feature>
<dbReference type="Proteomes" id="UP000003635">
    <property type="component" value="Unassembled WGS sequence"/>
</dbReference>
<keyword evidence="1" id="KW-0732">Signal</keyword>
<sequence>MKRQYFDRGVLASFLALAASGVLAQEAATLPVGTVMQADGSAVLPDGRALTPAGAETGVWYGNDVATCPTGPTVGRITLGFPEHVAANPEERHYADYCAVFSNGETYSGGAYRSTALQAHEDARLDCEAAVEESSMGFDGLEIPCHRVQVAEYVAVASGPDMLACGTGPEGGGGGFGEGPVPTNSHGDVHIFTPDGLAYDFQEGGEYLLVRSADQRIVVQTRQRIHPDNPAVSSNSGAAMRIGDDVLEVYTDPEDGARLYINGTLTDLPGAALQLPGGGEIAPDPDAGDRPFFLIGWPDGSFTARINLYEGFLNVGVAAMEAGSGTAYTGLIGNLDGNPNNDMLVRGGELICPVASQEEIVAFGNSWRVEAEASLFTSEAMEMTEVTATGTGTIAMEEESAGSVVSVETGESVAIETAILTVVSEFVEMQTVETLSVSAVVEVLISEYQIESGEMVIEALGEVFAGQEAFVTGSATLEVSELSEIVTSYEQRTMTSTSTTVSVLETLDVETRALAQQACTGGGVTEELALVNCITDYAATGNASYVESAVTFQETTAIYYEEVTVASAMLATYEEYILTEEQVTSVLMTSEEVETTEEAALTGGPTMIGIRWSRDLPCEGDVDLDLHVREGASAQWLYWNLDEDASGNQVTPQGRYGGDVLTAETFAESVDKLEKVDMFDVGNLGELEILVNLYSGECSGPVSGTVRAILGGQVYQDTFTVEATTGNEGAERGNAANSPAWAVISPEALFNLE</sequence>
<feature type="domain" description="VWFD" evidence="2">
    <location>
        <begin position="181"/>
        <end position="375"/>
    </location>
</feature>
<dbReference type="OrthoDB" id="733404at2"/>
<accession>Q2CBR8</accession>
<dbReference type="eggNOG" id="COG3210">
    <property type="taxonomic scope" value="Bacteria"/>
</dbReference>
<evidence type="ECO:0000259" key="2">
    <source>
        <dbReference type="PROSITE" id="PS51233"/>
    </source>
</evidence>
<proteinExistence type="predicted"/>
<feature type="chain" id="PRO_5004207159" description="VWFD domain-containing protein" evidence="1">
    <location>
        <begin position="25"/>
        <end position="753"/>
    </location>
</feature>
<dbReference type="InterPro" id="IPR051495">
    <property type="entry name" value="Epithelial_Barrier/Signaling"/>
</dbReference>
<keyword evidence="4" id="KW-1185">Reference proteome</keyword>
<dbReference type="PANTHER" id="PTHR13802:SF52">
    <property type="entry name" value="MUCIN-4"/>
    <property type="match status" value="1"/>
</dbReference>
<reference evidence="3 4" key="1">
    <citation type="journal article" date="2010" name="J. Bacteriol.">
        <title>Genome sequences of Oceanicola granulosus HTCC2516(T) and Oceanicola batsensis HTCC2597(TDelta).</title>
        <authorList>
            <person name="Thrash J.C."/>
            <person name="Cho J.C."/>
            <person name="Vergin K.L."/>
            <person name="Giovannoni S.J."/>
        </authorList>
    </citation>
    <scope>NUCLEOTIDE SEQUENCE [LARGE SCALE GENOMIC DNA]</scope>
    <source>
        <strain evidence="4">ATCC BAA-861 / DSM 15982 / KCTC 12143 / HTCC2516</strain>
    </source>
</reference>
<protein>
    <recommendedName>
        <fullName evidence="2">VWFD domain-containing protein</fullName>
    </recommendedName>
</protein>
<evidence type="ECO:0000313" key="4">
    <source>
        <dbReference type="Proteomes" id="UP000003635"/>
    </source>
</evidence>
<dbReference type="InterPro" id="IPR001846">
    <property type="entry name" value="VWF_type-D"/>
</dbReference>
<dbReference type="AlphaFoldDB" id="Q2CBR8"/>